<evidence type="ECO:0000256" key="2">
    <source>
        <dbReference type="ARBA" id="ARBA00022723"/>
    </source>
</evidence>
<dbReference type="GO" id="GO:0005634">
    <property type="term" value="C:nucleus"/>
    <property type="evidence" value="ECO:0007669"/>
    <property type="project" value="TreeGrafter"/>
</dbReference>
<accession>A0A8J5JD78</accession>
<evidence type="ECO:0000259" key="6">
    <source>
        <dbReference type="PROSITE" id="PS50089"/>
    </source>
</evidence>
<dbReference type="PROSITE" id="PS01282">
    <property type="entry name" value="BIR_REPEAT_1"/>
    <property type="match status" value="1"/>
</dbReference>
<protein>
    <submittedName>
        <fullName evidence="7">Baculoviral IAP repeat-containing protein 7-like 1</fullName>
    </submittedName>
</protein>
<evidence type="ECO:0000313" key="7">
    <source>
        <dbReference type="EMBL" id="KAG7156287.1"/>
    </source>
</evidence>
<dbReference type="GO" id="GO:0031398">
    <property type="term" value="P:positive regulation of protein ubiquitination"/>
    <property type="evidence" value="ECO:0007669"/>
    <property type="project" value="TreeGrafter"/>
</dbReference>
<dbReference type="InterPro" id="IPR013083">
    <property type="entry name" value="Znf_RING/FYVE/PHD"/>
</dbReference>
<dbReference type="PROSITE" id="PS50089">
    <property type="entry name" value="ZF_RING_2"/>
    <property type="match status" value="1"/>
</dbReference>
<dbReference type="SMART" id="SM00238">
    <property type="entry name" value="BIR"/>
    <property type="match status" value="2"/>
</dbReference>
<dbReference type="FunFam" id="1.10.1170.10:FF:000002">
    <property type="entry name" value="Baculoviral IAP repeat containing 7"/>
    <property type="match status" value="1"/>
</dbReference>
<comment type="similarity">
    <text evidence="1">Belongs to the IAP family.</text>
</comment>
<evidence type="ECO:0000256" key="4">
    <source>
        <dbReference type="ARBA" id="ARBA00022833"/>
    </source>
</evidence>
<dbReference type="GO" id="GO:0051726">
    <property type="term" value="P:regulation of cell cycle"/>
    <property type="evidence" value="ECO:0007669"/>
    <property type="project" value="TreeGrafter"/>
</dbReference>
<dbReference type="PROSITE" id="PS50143">
    <property type="entry name" value="BIR_REPEAT_2"/>
    <property type="match status" value="2"/>
</dbReference>
<dbReference type="EMBL" id="JAHLQT010039184">
    <property type="protein sequence ID" value="KAG7156287.1"/>
    <property type="molecule type" value="Genomic_DNA"/>
</dbReference>
<dbReference type="GO" id="GO:0043066">
    <property type="term" value="P:negative regulation of apoptotic process"/>
    <property type="evidence" value="ECO:0007669"/>
    <property type="project" value="TreeGrafter"/>
</dbReference>
<organism evidence="7 8">
    <name type="scientific">Homarus americanus</name>
    <name type="common">American lobster</name>
    <dbReference type="NCBI Taxonomy" id="6706"/>
    <lineage>
        <taxon>Eukaryota</taxon>
        <taxon>Metazoa</taxon>
        <taxon>Ecdysozoa</taxon>
        <taxon>Arthropoda</taxon>
        <taxon>Crustacea</taxon>
        <taxon>Multicrustacea</taxon>
        <taxon>Malacostraca</taxon>
        <taxon>Eumalacostraca</taxon>
        <taxon>Eucarida</taxon>
        <taxon>Decapoda</taxon>
        <taxon>Pleocyemata</taxon>
        <taxon>Astacidea</taxon>
        <taxon>Nephropoidea</taxon>
        <taxon>Nephropidae</taxon>
        <taxon>Homarus</taxon>
    </lineage>
</organism>
<name>A0A8J5JD78_HOMAM</name>
<reference evidence="7" key="1">
    <citation type="journal article" date="2021" name="Sci. Adv.">
        <title>The American lobster genome reveals insights on longevity, neural, and immune adaptations.</title>
        <authorList>
            <person name="Polinski J.M."/>
            <person name="Zimin A.V."/>
            <person name="Clark K.F."/>
            <person name="Kohn A.B."/>
            <person name="Sadowski N."/>
            <person name="Timp W."/>
            <person name="Ptitsyn A."/>
            <person name="Khanna P."/>
            <person name="Romanova D.Y."/>
            <person name="Williams P."/>
            <person name="Greenwood S.J."/>
            <person name="Moroz L.L."/>
            <person name="Walt D.R."/>
            <person name="Bodnar A.G."/>
        </authorList>
    </citation>
    <scope>NUCLEOTIDE SEQUENCE</scope>
    <source>
        <strain evidence="7">GMGI-L3</strain>
    </source>
</reference>
<dbReference type="Pfam" id="PF00653">
    <property type="entry name" value="BIR"/>
    <property type="match status" value="2"/>
</dbReference>
<keyword evidence="8" id="KW-1185">Reference proteome</keyword>
<dbReference type="CDD" id="cd00022">
    <property type="entry name" value="BIR"/>
    <property type="match status" value="2"/>
</dbReference>
<feature type="domain" description="RING-type" evidence="6">
    <location>
        <begin position="401"/>
        <end position="436"/>
    </location>
</feature>
<comment type="caution">
    <text evidence="7">The sequence shown here is derived from an EMBL/GenBank/DDBJ whole genome shotgun (WGS) entry which is preliminary data.</text>
</comment>
<dbReference type="Proteomes" id="UP000747542">
    <property type="component" value="Unassembled WGS sequence"/>
</dbReference>
<evidence type="ECO:0000256" key="3">
    <source>
        <dbReference type="ARBA" id="ARBA00022771"/>
    </source>
</evidence>
<dbReference type="Gene3D" id="3.30.40.10">
    <property type="entry name" value="Zinc/RING finger domain, C3HC4 (zinc finger)"/>
    <property type="match status" value="1"/>
</dbReference>
<dbReference type="AlphaFoldDB" id="A0A8J5JD78"/>
<proteinExistence type="inferred from homology"/>
<dbReference type="PANTHER" id="PTHR10044">
    <property type="entry name" value="INHIBITOR OF APOPTOSIS"/>
    <property type="match status" value="1"/>
</dbReference>
<dbReference type="SUPFAM" id="SSF57924">
    <property type="entry name" value="Inhibitor of apoptosis (IAP) repeat"/>
    <property type="match status" value="2"/>
</dbReference>
<dbReference type="GO" id="GO:0005737">
    <property type="term" value="C:cytoplasm"/>
    <property type="evidence" value="ECO:0007669"/>
    <property type="project" value="TreeGrafter"/>
</dbReference>
<dbReference type="InterPro" id="IPR001370">
    <property type="entry name" value="BIR_rpt"/>
</dbReference>
<dbReference type="GO" id="GO:0043027">
    <property type="term" value="F:cysteine-type endopeptidase inhibitor activity involved in apoptotic process"/>
    <property type="evidence" value="ECO:0007669"/>
    <property type="project" value="TreeGrafter"/>
</dbReference>
<dbReference type="PANTHER" id="PTHR10044:SF139">
    <property type="entry name" value="DEATH-ASSOCIATED INHIBITOR OF APOPTOSIS 2"/>
    <property type="match status" value="1"/>
</dbReference>
<dbReference type="Pfam" id="PF13920">
    <property type="entry name" value="zf-C3HC4_3"/>
    <property type="match status" value="1"/>
</dbReference>
<keyword evidence="2" id="KW-0479">Metal-binding</keyword>
<dbReference type="GO" id="GO:0008270">
    <property type="term" value="F:zinc ion binding"/>
    <property type="evidence" value="ECO:0007669"/>
    <property type="project" value="UniProtKB-KW"/>
</dbReference>
<gene>
    <name evidence="7" type="primary">Birc7-L1</name>
    <name evidence="7" type="ORF">Hamer_G006007</name>
</gene>
<evidence type="ECO:0000256" key="1">
    <source>
        <dbReference type="ARBA" id="ARBA00006672"/>
    </source>
</evidence>
<dbReference type="GO" id="GO:0061630">
    <property type="term" value="F:ubiquitin protein ligase activity"/>
    <property type="evidence" value="ECO:0007669"/>
    <property type="project" value="TreeGrafter"/>
</dbReference>
<dbReference type="InterPro" id="IPR050784">
    <property type="entry name" value="IAP"/>
</dbReference>
<evidence type="ECO:0000256" key="5">
    <source>
        <dbReference type="PROSITE-ProRule" id="PRU00175"/>
    </source>
</evidence>
<evidence type="ECO:0000313" key="8">
    <source>
        <dbReference type="Proteomes" id="UP000747542"/>
    </source>
</evidence>
<dbReference type="Gene3D" id="1.10.1170.10">
    <property type="entry name" value="Inhibitor Of Apoptosis Protein (2mihbC-IAP-1), Chain A"/>
    <property type="match status" value="2"/>
</dbReference>
<dbReference type="InterPro" id="IPR001841">
    <property type="entry name" value="Znf_RING"/>
</dbReference>
<keyword evidence="3 5" id="KW-0863">Zinc-finger</keyword>
<keyword evidence="4" id="KW-0862">Zinc</keyword>
<sequence length="448" mass="50538">MCCHHQHQAEMNDVRMDATSWPTQKRLPELRRERRFHCHSAFLLESVRRQTFANWTVAYVDPDQLARNGFFYLQTRDHVQCIFCKGIVGYWDPGDQPDIEHRKHFPNCPFITGVATGNVPLSHPADDTGRVYRLLDEYHAFRVTSTRPIVRAPKAAAYERDDAQQGDAGLLAYPQFNTDAARRQTFKRWPNEESATVTIDALVAAGLFYSGISDWVQCFHCGGGLFSWRQGDDPIADHARYYPSCPYIRIKKGEETASRPWDDNIPPPALIRPIGLSDEEAKLLLAHPLAKRLVSMGLSAKSVTGALRQLLQARGTLCGTVSEALQLVFDFEETQRRRGLVSDGGLVEDRELTQVSSSVVENSSRQLPQEAAPDVARYQVLLQEVVELRKRVEDEESRLVCRVCKLRRVAVVFQPCSHLHLCATCARPLDTCPTCSTVIRGTLRPIIG</sequence>